<evidence type="ECO:0000256" key="1">
    <source>
        <dbReference type="SAM" id="Coils"/>
    </source>
</evidence>
<feature type="signal peptide" evidence="2">
    <location>
        <begin position="1"/>
        <end position="20"/>
    </location>
</feature>
<dbReference type="SUPFAM" id="SSF48452">
    <property type="entry name" value="TPR-like"/>
    <property type="match status" value="1"/>
</dbReference>
<comment type="caution">
    <text evidence="3">The sequence shown here is derived from an EMBL/GenBank/DDBJ whole genome shotgun (WGS) entry which is preliminary data.</text>
</comment>
<feature type="coiled-coil region" evidence="1">
    <location>
        <begin position="45"/>
        <end position="72"/>
    </location>
</feature>
<sequence length="225" mass="25057">MNIKTNIALLFPVFVLSACAAVSNGDESSSRKGVPYPVLNEQTQIDQLGIQVARLERSVNLLQTRIRQLERQGRGSGQRISDSKLKNNYLAKNDAAQTVADTDANETRLYDQAFKYYRSGNYTAAAAVLKGADGGNGSEISRKNMYLLLQSQQRLGNCESVINIGGRYANRFRNTAQAPDAMYSIGQCQYKLQQKDIARDTWRKLIHTYPDSEAAKRAAVSIKQR</sequence>
<dbReference type="Pfam" id="PF13174">
    <property type="entry name" value="TPR_6"/>
    <property type="match status" value="1"/>
</dbReference>
<dbReference type="InterPro" id="IPR011990">
    <property type="entry name" value="TPR-like_helical_dom_sf"/>
</dbReference>
<dbReference type="RefSeq" id="WP_405385439.1">
    <property type="nucleotide sequence ID" value="NZ_JBJGEB010000002.1"/>
</dbReference>
<accession>A0ABW8Q1D0</accession>
<dbReference type="PROSITE" id="PS51257">
    <property type="entry name" value="PROKAR_LIPOPROTEIN"/>
    <property type="match status" value="1"/>
</dbReference>
<dbReference type="Gene3D" id="1.25.40.10">
    <property type="entry name" value="Tetratricopeptide repeat domain"/>
    <property type="match status" value="1"/>
</dbReference>
<dbReference type="EMBL" id="JBJGEB010000002">
    <property type="protein sequence ID" value="MFK7641353.1"/>
    <property type="molecule type" value="Genomic_DNA"/>
</dbReference>
<organism evidence="3 4">
    <name type="scientific">Neisseria oralis</name>
    <dbReference type="NCBI Taxonomy" id="1107316"/>
    <lineage>
        <taxon>Bacteria</taxon>
        <taxon>Pseudomonadati</taxon>
        <taxon>Pseudomonadota</taxon>
        <taxon>Betaproteobacteria</taxon>
        <taxon>Neisseriales</taxon>
        <taxon>Neisseriaceae</taxon>
        <taxon>Neisseria</taxon>
    </lineage>
</organism>
<protein>
    <submittedName>
        <fullName evidence="3">Tol-pal system YbgF family protein</fullName>
    </submittedName>
</protein>
<proteinExistence type="predicted"/>
<feature type="chain" id="PRO_5047385466" evidence="2">
    <location>
        <begin position="21"/>
        <end position="225"/>
    </location>
</feature>
<keyword evidence="2" id="KW-0732">Signal</keyword>
<dbReference type="Proteomes" id="UP001621964">
    <property type="component" value="Unassembled WGS sequence"/>
</dbReference>
<name>A0ABW8Q1D0_9NEIS</name>
<reference evidence="3 4" key="1">
    <citation type="submission" date="2024-11" db="EMBL/GenBank/DDBJ databases">
        <authorList>
            <person name="Mikucki A.G."/>
            <person name="Kahler C.M."/>
        </authorList>
    </citation>
    <scope>NUCLEOTIDE SEQUENCE [LARGE SCALE GENOMIC DNA]</scope>
    <source>
        <strain evidence="3 4">EXNM717</strain>
    </source>
</reference>
<evidence type="ECO:0000256" key="2">
    <source>
        <dbReference type="SAM" id="SignalP"/>
    </source>
</evidence>
<keyword evidence="1" id="KW-0175">Coiled coil</keyword>
<keyword evidence="4" id="KW-1185">Reference proteome</keyword>
<dbReference type="InterPro" id="IPR019734">
    <property type="entry name" value="TPR_rpt"/>
</dbReference>
<evidence type="ECO:0000313" key="3">
    <source>
        <dbReference type="EMBL" id="MFK7641353.1"/>
    </source>
</evidence>
<gene>
    <name evidence="3" type="ORF">ACI43T_02410</name>
</gene>
<evidence type="ECO:0000313" key="4">
    <source>
        <dbReference type="Proteomes" id="UP001621964"/>
    </source>
</evidence>